<accession>A0ACB9WDP8</accession>
<protein>
    <submittedName>
        <fullName evidence="1">Uncharacterized protein</fullName>
    </submittedName>
</protein>
<comment type="caution">
    <text evidence="1">The sequence shown here is derived from an EMBL/GenBank/DDBJ whole genome shotgun (WGS) entry which is preliminary data.</text>
</comment>
<dbReference type="Proteomes" id="UP001057452">
    <property type="component" value="Chromosome 16"/>
</dbReference>
<feature type="non-terminal residue" evidence="1">
    <location>
        <position position="1"/>
    </location>
</feature>
<gene>
    <name evidence="1" type="ORF">KUCAC02_013930</name>
</gene>
<dbReference type="EMBL" id="CM043800">
    <property type="protein sequence ID" value="KAI4811003.1"/>
    <property type="molecule type" value="Genomic_DNA"/>
</dbReference>
<organism evidence="1 2">
    <name type="scientific">Chaenocephalus aceratus</name>
    <name type="common">Blackfin icefish</name>
    <name type="synonym">Chaenichthys aceratus</name>
    <dbReference type="NCBI Taxonomy" id="36190"/>
    <lineage>
        <taxon>Eukaryota</taxon>
        <taxon>Metazoa</taxon>
        <taxon>Chordata</taxon>
        <taxon>Craniata</taxon>
        <taxon>Vertebrata</taxon>
        <taxon>Euteleostomi</taxon>
        <taxon>Actinopterygii</taxon>
        <taxon>Neopterygii</taxon>
        <taxon>Teleostei</taxon>
        <taxon>Neoteleostei</taxon>
        <taxon>Acanthomorphata</taxon>
        <taxon>Eupercaria</taxon>
        <taxon>Perciformes</taxon>
        <taxon>Notothenioidei</taxon>
        <taxon>Channichthyidae</taxon>
        <taxon>Chaenocephalus</taxon>
    </lineage>
</organism>
<name>A0ACB9WDP8_CHAAC</name>
<evidence type="ECO:0000313" key="1">
    <source>
        <dbReference type="EMBL" id="KAI4811003.1"/>
    </source>
</evidence>
<reference evidence="1" key="1">
    <citation type="submission" date="2022-05" db="EMBL/GenBank/DDBJ databases">
        <title>Chromosome-level genome of Chaenocephalus aceratus.</title>
        <authorList>
            <person name="Park H."/>
        </authorList>
    </citation>
    <scope>NUCLEOTIDE SEQUENCE</scope>
    <source>
        <strain evidence="1">KU_202001</strain>
    </source>
</reference>
<keyword evidence="2" id="KW-1185">Reference proteome</keyword>
<proteinExistence type="predicted"/>
<evidence type="ECO:0000313" key="2">
    <source>
        <dbReference type="Proteomes" id="UP001057452"/>
    </source>
</evidence>
<sequence length="72" mass="7507">RDAVSQMLCIIHCSVTSPQNPPYPPTASPSLSQPSSFPSQRTAPLLSFKWSVPASGESRVPGELGSAGLLAL</sequence>